<protein>
    <submittedName>
        <fullName evidence="8">Amino acid/amide ABC transporter substrate-binding protein, HAAT family</fullName>
    </submittedName>
</protein>
<feature type="transmembrane region" description="Helical" evidence="6">
    <location>
        <begin position="15"/>
        <end position="35"/>
    </location>
</feature>
<keyword evidence="4 6" id="KW-0472">Membrane</keyword>
<dbReference type="Proteomes" id="UP000001431">
    <property type="component" value="Chromosome"/>
</dbReference>
<sequence>MLLYTRSWASMASKAYIWVAIAVVIIAVIAAVLLMQQPTTPAPSPTTAPATKTTATPTATTPAQQVKVVKIGALTPLTGGLQSYGIGMKNAVELAVEDANQMCAGKGIKFELLVEDTATDPNQALQKLQVLYGKGARLIAGPMSSREVSAVKSFADQNHIIVVSPSSTSPLLAVADWVFRMVPTDFAQAKAIADLMQKLGIKRAAIIYRNDAWGVGLKDAIVSEAQKLGIQIVAVKGYDPDPKAFPQAMPTVVNEVSKAIGQPSPDAAVVFLTFEDDGVAAMSAAGGDPVLSKVRWIGTDGFAYSEALIKQVGQYMAAAKLLGTIAAPDPNDPNYQAFKQKYKAKYGRDPVAYDPYSYDAAMMLMKIVCELGTDDPDKVKATLEQWAKEGKYSGVTGKVYLDEYGDRAYPNYLIWGVVVEGGQPKYIDAGYYYGTDRKIVVYDQGKPLFQQ</sequence>
<evidence type="ECO:0000313" key="9">
    <source>
        <dbReference type="Proteomes" id="UP000001431"/>
    </source>
</evidence>
<name>A3MTB2_PYRCJ</name>
<dbReference type="EMBL" id="CP000561">
    <property type="protein sequence ID" value="ABO07879.1"/>
    <property type="molecule type" value="Genomic_DNA"/>
</dbReference>
<dbReference type="InterPro" id="IPR028082">
    <property type="entry name" value="Peripla_BP_I"/>
</dbReference>
<dbReference type="eggNOG" id="arCOG01021">
    <property type="taxonomic scope" value="Archaea"/>
</dbReference>
<dbReference type="PANTHER" id="PTHR30483">
    <property type="entry name" value="LEUCINE-SPECIFIC-BINDING PROTEIN"/>
    <property type="match status" value="1"/>
</dbReference>
<evidence type="ECO:0000256" key="1">
    <source>
        <dbReference type="ARBA" id="ARBA00004370"/>
    </source>
</evidence>
<feature type="region of interest" description="Disordered" evidence="5">
    <location>
        <begin position="40"/>
        <end position="59"/>
    </location>
</feature>
<comment type="subcellular location">
    <subcellularLocation>
        <location evidence="1">Membrane</location>
    </subcellularLocation>
</comment>
<dbReference type="Gene3D" id="3.40.50.2300">
    <property type="match status" value="2"/>
</dbReference>
<dbReference type="GO" id="GO:0016020">
    <property type="term" value="C:membrane"/>
    <property type="evidence" value="ECO:0007669"/>
    <property type="project" value="UniProtKB-SubCell"/>
</dbReference>
<feature type="compositionally biased region" description="Low complexity" evidence="5">
    <location>
        <begin position="47"/>
        <end position="59"/>
    </location>
</feature>
<dbReference type="CDD" id="cd06346">
    <property type="entry name" value="PBP1_ABC_ligand_binding-like"/>
    <property type="match status" value="1"/>
</dbReference>
<dbReference type="KEGG" id="pcl:Pcal_0446"/>
<dbReference type="InterPro" id="IPR051010">
    <property type="entry name" value="BCAA_transport"/>
</dbReference>
<keyword evidence="9" id="KW-1185">Reference proteome</keyword>
<evidence type="ECO:0000256" key="6">
    <source>
        <dbReference type="SAM" id="Phobius"/>
    </source>
</evidence>
<dbReference type="SUPFAM" id="SSF53822">
    <property type="entry name" value="Periplasmic binding protein-like I"/>
    <property type="match status" value="1"/>
</dbReference>
<accession>A3MTB2</accession>
<dbReference type="STRING" id="410359.Pcal_0446"/>
<evidence type="ECO:0000256" key="5">
    <source>
        <dbReference type="SAM" id="MobiDB-lite"/>
    </source>
</evidence>
<dbReference type="AlphaFoldDB" id="A3MTB2"/>
<evidence type="ECO:0000256" key="3">
    <source>
        <dbReference type="ARBA" id="ARBA00022989"/>
    </source>
</evidence>
<organism evidence="8 9">
    <name type="scientific">Pyrobaculum calidifontis (strain DSM 21063 / JCM 11548 / VA1)</name>
    <dbReference type="NCBI Taxonomy" id="410359"/>
    <lineage>
        <taxon>Archaea</taxon>
        <taxon>Thermoproteota</taxon>
        <taxon>Thermoprotei</taxon>
        <taxon>Thermoproteales</taxon>
        <taxon>Thermoproteaceae</taxon>
        <taxon>Pyrobaculum</taxon>
    </lineage>
</organism>
<evidence type="ECO:0000256" key="4">
    <source>
        <dbReference type="ARBA" id="ARBA00023136"/>
    </source>
</evidence>
<evidence type="ECO:0000313" key="8">
    <source>
        <dbReference type="EMBL" id="ABO07879.1"/>
    </source>
</evidence>
<feature type="domain" description="Receptor ligand binding region" evidence="7">
    <location>
        <begin position="88"/>
        <end position="418"/>
    </location>
</feature>
<dbReference type="PANTHER" id="PTHR30483:SF40">
    <property type="entry name" value="HISTIDINE KINASE"/>
    <property type="match status" value="1"/>
</dbReference>
<dbReference type="HOGENOM" id="CLU_027128_5_1_2"/>
<proteinExistence type="predicted"/>
<evidence type="ECO:0000259" key="7">
    <source>
        <dbReference type="Pfam" id="PF01094"/>
    </source>
</evidence>
<keyword evidence="2 6" id="KW-0812">Transmembrane</keyword>
<evidence type="ECO:0000256" key="2">
    <source>
        <dbReference type="ARBA" id="ARBA00022692"/>
    </source>
</evidence>
<dbReference type="InterPro" id="IPR001828">
    <property type="entry name" value="ANF_lig-bd_rcpt"/>
</dbReference>
<reference evidence="8" key="1">
    <citation type="submission" date="2007-02" db="EMBL/GenBank/DDBJ databases">
        <title>Complete sequence of Pyrobaculum calidifontis JCM 11548.</title>
        <authorList>
            <consortium name="US DOE Joint Genome Institute"/>
            <person name="Copeland A."/>
            <person name="Lucas S."/>
            <person name="Lapidus A."/>
            <person name="Barry K."/>
            <person name="Glavina del Rio T."/>
            <person name="Dalin E."/>
            <person name="Tice H."/>
            <person name="Pitluck S."/>
            <person name="Chain P."/>
            <person name="Malfatti S."/>
            <person name="Shin M."/>
            <person name="Vergez L."/>
            <person name="Schmutz J."/>
            <person name="Larimer F."/>
            <person name="Land M."/>
            <person name="Hauser L."/>
            <person name="Kyrpides N."/>
            <person name="Mikhailova N."/>
            <person name="Cozen A.E."/>
            <person name="Fitz-Gibbon S.T."/>
            <person name="House C.H."/>
            <person name="Saltikov C."/>
            <person name="Lowe T.M."/>
            <person name="Richardson P."/>
        </authorList>
    </citation>
    <scope>NUCLEOTIDE SEQUENCE [LARGE SCALE GENOMIC DNA]</scope>
    <source>
        <strain evidence="8">JCM 11548</strain>
    </source>
</reference>
<keyword evidence="3 6" id="KW-1133">Transmembrane helix</keyword>
<dbReference type="Pfam" id="PF01094">
    <property type="entry name" value="ANF_receptor"/>
    <property type="match status" value="1"/>
</dbReference>
<gene>
    <name evidence="8" type="ordered locus">Pcal_0446</name>
</gene>